<reference evidence="1 2" key="1">
    <citation type="submission" date="2015-12" db="EMBL/GenBank/DDBJ databases">
        <title>Draft genome sequence of Streptomyces silvensis ATCC 53525, a producer of novel hormone antagonists.</title>
        <authorList>
            <person name="Johnston C.W."/>
            <person name="Li Y."/>
            <person name="Magarvey N.A."/>
        </authorList>
    </citation>
    <scope>NUCLEOTIDE SEQUENCE [LARGE SCALE GENOMIC DNA]</scope>
    <source>
        <strain evidence="1 2">ATCC 53525</strain>
    </source>
</reference>
<organism evidence="1 2">
    <name type="scientific">Streptomyces silvensis</name>
    <dbReference type="NCBI Taxonomy" id="1765722"/>
    <lineage>
        <taxon>Bacteria</taxon>
        <taxon>Bacillati</taxon>
        <taxon>Actinomycetota</taxon>
        <taxon>Actinomycetes</taxon>
        <taxon>Kitasatosporales</taxon>
        <taxon>Streptomycetaceae</taxon>
        <taxon>Streptomyces</taxon>
    </lineage>
</organism>
<dbReference type="STRING" id="1765722.AT728_40235"/>
<accession>A0A0W7XB80</accession>
<dbReference type="InterPro" id="IPR021944">
    <property type="entry name" value="DUF3560"/>
</dbReference>
<sequence>MEDHDPMTATPDKGTITITHTRADGTLMEGSSKGDGVYELIRPLGWRSFRSLGKLGIQQSRDKAAKRWKIDAAAKVLREHGWTVEIEIDEDTRRPFAEAEAERCERAEARAERFGEYASNAAGRSEAARKRGDQIAEGIPFGQPILVGHHSEARARRDQQRIDSSLRTHVEERKKAGYWAAREAASAAYAEFRRDPGRTLRRIETLEVDARRVEKWLAGQSAGGYTRSDTDELHRREAEIAEQLAYWREVIAEAERRGFKVWGPADFSKGDFVNTGGTWYQVQRVNKKTLTIPHIHGGVGIPVLRKDPGDKTRGGYTIPYDSVRGWASAEDIARLEAAEAEPEAERTVCPHCVRVADGQKRFSEARGMCTVCGHARPKNFKEAPAPAPVDREQVATAGTPPVKEPTPAPAAQACPMCHSDRWDAAARRCPHCHHAPGGEPAPAPAPAAREEWTEGMALVLIVSKGGRRTRKRALWAMTRREAQALCGDPRTSGRSYMLTWTERPGVEGVDWEWVPDNGSLDAVLSDLNVTPRRVWAAPEPVTP</sequence>
<evidence type="ECO:0000313" key="1">
    <source>
        <dbReference type="EMBL" id="KUF20152.1"/>
    </source>
</evidence>
<gene>
    <name evidence="1" type="ORF">AT728_40235</name>
</gene>
<dbReference type="Proteomes" id="UP000054804">
    <property type="component" value="Unassembled WGS sequence"/>
</dbReference>
<comment type="caution">
    <text evidence="1">The sequence shown here is derived from an EMBL/GenBank/DDBJ whole genome shotgun (WGS) entry which is preliminary data.</text>
</comment>
<name>A0A0W7XB80_9ACTN</name>
<dbReference type="Pfam" id="PF12083">
    <property type="entry name" value="DUF3560"/>
    <property type="match status" value="1"/>
</dbReference>
<dbReference type="EMBL" id="LOCL01000023">
    <property type="protein sequence ID" value="KUF20152.1"/>
    <property type="molecule type" value="Genomic_DNA"/>
</dbReference>
<evidence type="ECO:0000313" key="2">
    <source>
        <dbReference type="Proteomes" id="UP000054804"/>
    </source>
</evidence>
<dbReference type="AlphaFoldDB" id="A0A0W7XB80"/>
<keyword evidence="2" id="KW-1185">Reference proteome</keyword>
<proteinExistence type="predicted"/>
<protein>
    <submittedName>
        <fullName evidence="1">Uncharacterized protein</fullName>
    </submittedName>
</protein>